<dbReference type="AlphaFoldDB" id="A0A0X3NI51"/>
<feature type="transmembrane region" description="Helical" evidence="2">
    <location>
        <begin position="84"/>
        <end position="111"/>
    </location>
</feature>
<keyword evidence="2" id="KW-0472">Membrane</keyword>
<evidence type="ECO:0000256" key="1">
    <source>
        <dbReference type="SAM" id="MobiDB-lite"/>
    </source>
</evidence>
<evidence type="ECO:0000313" key="3">
    <source>
        <dbReference type="EMBL" id="JAP39265.1"/>
    </source>
</evidence>
<sequence>MPPSRMGSRFPPVSDSPSRRYLHYDTNPVFDSMPKVTRAEDPRLNELRLQLPVHLKGLQVSAAVFDVLLLGCVNSMKKLIYERLTGFTIGLFICIFPLLGAIINGFALFLYHKKVETINNTEFNTQLH</sequence>
<dbReference type="EMBL" id="GEEE01023960">
    <property type="protein sequence ID" value="JAP39265.1"/>
    <property type="molecule type" value="Transcribed_RNA"/>
</dbReference>
<reference evidence="3" key="1">
    <citation type="submission" date="2016-01" db="EMBL/GenBank/DDBJ databases">
        <title>Reference transcriptome for the parasite Schistocephalus solidus: insights into the molecular evolution of parasitism.</title>
        <authorList>
            <person name="Hebert F.O."/>
            <person name="Grambauer S."/>
            <person name="Barber I."/>
            <person name="Landry C.R."/>
            <person name="Aubin-Horth N."/>
        </authorList>
    </citation>
    <scope>NUCLEOTIDE SEQUENCE</scope>
</reference>
<feature type="region of interest" description="Disordered" evidence="1">
    <location>
        <begin position="1"/>
        <end position="20"/>
    </location>
</feature>
<keyword evidence="2" id="KW-0812">Transmembrane</keyword>
<proteinExistence type="predicted"/>
<protein>
    <submittedName>
        <fullName evidence="3">Uncharacterized protein</fullName>
    </submittedName>
</protein>
<evidence type="ECO:0000256" key="2">
    <source>
        <dbReference type="SAM" id="Phobius"/>
    </source>
</evidence>
<gene>
    <name evidence="3" type="ORF">TR167025</name>
</gene>
<organism evidence="3">
    <name type="scientific">Schistocephalus solidus</name>
    <name type="common">Tapeworm</name>
    <dbReference type="NCBI Taxonomy" id="70667"/>
    <lineage>
        <taxon>Eukaryota</taxon>
        <taxon>Metazoa</taxon>
        <taxon>Spiralia</taxon>
        <taxon>Lophotrochozoa</taxon>
        <taxon>Platyhelminthes</taxon>
        <taxon>Cestoda</taxon>
        <taxon>Eucestoda</taxon>
        <taxon>Diphyllobothriidea</taxon>
        <taxon>Diphyllobothriidae</taxon>
        <taxon>Schistocephalus</taxon>
    </lineage>
</organism>
<keyword evidence="2" id="KW-1133">Transmembrane helix</keyword>
<name>A0A0X3NI51_SCHSO</name>
<accession>A0A0X3NI51</accession>